<dbReference type="Gene3D" id="2.40.50.180">
    <property type="entry name" value="CheA-289, Domain 4"/>
    <property type="match status" value="1"/>
</dbReference>
<keyword evidence="3" id="KW-0963">Cytoplasm</keyword>
<dbReference type="Pfam" id="PF01584">
    <property type="entry name" value="CheW"/>
    <property type="match status" value="1"/>
</dbReference>
<dbReference type="SMART" id="SM00260">
    <property type="entry name" value="CheW"/>
    <property type="match status" value="1"/>
</dbReference>
<accession>A0A6B3SI78</accession>
<proteinExistence type="predicted"/>
<organism evidence="5 6">
    <name type="scientific">Noviherbaspirillum galbum</name>
    <dbReference type="NCBI Taxonomy" id="2709383"/>
    <lineage>
        <taxon>Bacteria</taxon>
        <taxon>Pseudomonadati</taxon>
        <taxon>Pseudomonadota</taxon>
        <taxon>Betaproteobacteria</taxon>
        <taxon>Burkholderiales</taxon>
        <taxon>Oxalobacteraceae</taxon>
        <taxon>Noviherbaspirillum</taxon>
    </lineage>
</organism>
<dbReference type="Proteomes" id="UP000482155">
    <property type="component" value="Unassembled WGS sequence"/>
</dbReference>
<evidence type="ECO:0000256" key="1">
    <source>
        <dbReference type="ARBA" id="ARBA00004496"/>
    </source>
</evidence>
<dbReference type="SUPFAM" id="SSF50341">
    <property type="entry name" value="CheW-like"/>
    <property type="match status" value="1"/>
</dbReference>
<evidence type="ECO:0000259" key="4">
    <source>
        <dbReference type="PROSITE" id="PS50851"/>
    </source>
</evidence>
<protein>
    <recommendedName>
        <fullName evidence="2">Chemotaxis protein CheW</fullName>
    </recommendedName>
</protein>
<comment type="caution">
    <text evidence="5">The sequence shown here is derived from an EMBL/GenBank/DDBJ whole genome shotgun (WGS) entry which is preliminary data.</text>
</comment>
<evidence type="ECO:0000256" key="3">
    <source>
        <dbReference type="ARBA" id="ARBA00022490"/>
    </source>
</evidence>
<dbReference type="InterPro" id="IPR036061">
    <property type="entry name" value="CheW-like_dom_sf"/>
</dbReference>
<dbReference type="EMBL" id="JAAIVB010000013">
    <property type="protein sequence ID" value="NEX60554.1"/>
    <property type="molecule type" value="Genomic_DNA"/>
</dbReference>
<evidence type="ECO:0000256" key="2">
    <source>
        <dbReference type="ARBA" id="ARBA00021483"/>
    </source>
</evidence>
<comment type="subcellular location">
    <subcellularLocation>
        <location evidence="1">Cytoplasm</location>
    </subcellularLocation>
</comment>
<dbReference type="PANTHER" id="PTHR22617:SF45">
    <property type="entry name" value="CHEMOTAXIS PROTEIN CHEW"/>
    <property type="match status" value="1"/>
</dbReference>
<dbReference type="PANTHER" id="PTHR22617">
    <property type="entry name" value="CHEMOTAXIS SENSOR HISTIDINE KINASE-RELATED"/>
    <property type="match status" value="1"/>
</dbReference>
<evidence type="ECO:0000313" key="5">
    <source>
        <dbReference type="EMBL" id="NEX60554.1"/>
    </source>
</evidence>
<dbReference type="Gene3D" id="2.30.30.40">
    <property type="entry name" value="SH3 Domains"/>
    <property type="match status" value="1"/>
</dbReference>
<dbReference type="RefSeq" id="WP_163961056.1">
    <property type="nucleotide sequence ID" value="NZ_JAAIVB010000013.1"/>
</dbReference>
<keyword evidence="6" id="KW-1185">Reference proteome</keyword>
<reference evidence="5 6" key="1">
    <citation type="submission" date="2020-02" db="EMBL/GenBank/DDBJ databases">
        <authorList>
            <person name="Kim M.K."/>
        </authorList>
    </citation>
    <scope>NUCLEOTIDE SEQUENCE [LARGE SCALE GENOMIC DNA]</scope>
    <source>
        <strain evidence="5 6">17J57-3</strain>
    </source>
</reference>
<dbReference type="InterPro" id="IPR039315">
    <property type="entry name" value="CheW"/>
</dbReference>
<dbReference type="GO" id="GO:0006935">
    <property type="term" value="P:chemotaxis"/>
    <property type="evidence" value="ECO:0007669"/>
    <property type="project" value="InterPro"/>
</dbReference>
<dbReference type="GO" id="GO:0007165">
    <property type="term" value="P:signal transduction"/>
    <property type="evidence" value="ECO:0007669"/>
    <property type="project" value="InterPro"/>
</dbReference>
<sequence>MSAPTPTGIDACWNRIGVRGDRSCERLAGHGHCQHCEVYPEAAGRIMQRPLPAGYQAEWTAHFAQPEEARQVLDQAVLAFRLADEWYALPAKQIVMVADPARPHGIPHRRRPELLGIVNLRGKLYPCVSLAAILGIADQDSAATGGERVFPRMLVLQQGAAAYAIPVQEAHGIVRYHAGMLESLPSTASATARDYLLGMLEDGPRRIACLDAGRLAPVLAGVLK</sequence>
<dbReference type="AlphaFoldDB" id="A0A6B3SI78"/>
<dbReference type="InterPro" id="IPR002545">
    <property type="entry name" value="CheW-lke_dom"/>
</dbReference>
<feature type="domain" description="CheW-like" evidence="4">
    <location>
        <begin position="74"/>
        <end position="221"/>
    </location>
</feature>
<dbReference type="GO" id="GO:0005829">
    <property type="term" value="C:cytosol"/>
    <property type="evidence" value="ECO:0007669"/>
    <property type="project" value="TreeGrafter"/>
</dbReference>
<evidence type="ECO:0000313" key="6">
    <source>
        <dbReference type="Proteomes" id="UP000482155"/>
    </source>
</evidence>
<dbReference type="PROSITE" id="PS50851">
    <property type="entry name" value="CHEW"/>
    <property type="match status" value="1"/>
</dbReference>
<gene>
    <name evidence="5" type="ORF">G3574_05650</name>
</gene>
<name>A0A6B3SI78_9BURK</name>